<organism evidence="1 2">
    <name type="scientific">Populus tomentosa</name>
    <name type="common">Chinese white poplar</name>
    <dbReference type="NCBI Taxonomy" id="118781"/>
    <lineage>
        <taxon>Eukaryota</taxon>
        <taxon>Viridiplantae</taxon>
        <taxon>Streptophyta</taxon>
        <taxon>Embryophyta</taxon>
        <taxon>Tracheophyta</taxon>
        <taxon>Spermatophyta</taxon>
        <taxon>Magnoliopsida</taxon>
        <taxon>eudicotyledons</taxon>
        <taxon>Gunneridae</taxon>
        <taxon>Pentapetalae</taxon>
        <taxon>rosids</taxon>
        <taxon>fabids</taxon>
        <taxon>Malpighiales</taxon>
        <taxon>Salicaceae</taxon>
        <taxon>Saliceae</taxon>
        <taxon>Populus</taxon>
    </lineage>
</organism>
<keyword evidence="2" id="KW-1185">Reference proteome</keyword>
<dbReference type="Proteomes" id="UP000886885">
    <property type="component" value="Chromosome 8A"/>
</dbReference>
<sequence>MTRKAEKWKAEDEKHKNMVEAKNVLDNAYNIRNCVGYNTISLKLVEDDKNIEDVIDQASDGLNWNEPVKTDELEDMLKELRVSAILSLPRLIRVLAGCTMKFLCLLAARQLQPLEILTRDIQNKEDEESEEEELDS</sequence>
<dbReference type="AlphaFoldDB" id="A0A8X7Z6T4"/>
<dbReference type="EMBL" id="JAAWWB010000015">
    <property type="protein sequence ID" value="KAG6765343.1"/>
    <property type="molecule type" value="Genomic_DNA"/>
</dbReference>
<comment type="caution">
    <text evidence="1">The sequence shown here is derived from an EMBL/GenBank/DDBJ whole genome shotgun (WGS) entry which is preliminary data.</text>
</comment>
<evidence type="ECO:0000313" key="1">
    <source>
        <dbReference type="EMBL" id="KAG6765343.1"/>
    </source>
</evidence>
<reference evidence="1" key="1">
    <citation type="journal article" date="2020" name="bioRxiv">
        <title>Hybrid origin of Populus tomentosa Carr. identified through genome sequencing and phylogenomic analysis.</title>
        <authorList>
            <person name="An X."/>
            <person name="Gao K."/>
            <person name="Chen Z."/>
            <person name="Li J."/>
            <person name="Yang X."/>
            <person name="Yang X."/>
            <person name="Zhou J."/>
            <person name="Guo T."/>
            <person name="Zhao T."/>
            <person name="Huang S."/>
            <person name="Miao D."/>
            <person name="Khan W.U."/>
            <person name="Rao P."/>
            <person name="Ye M."/>
            <person name="Lei B."/>
            <person name="Liao W."/>
            <person name="Wang J."/>
            <person name="Ji L."/>
            <person name="Li Y."/>
            <person name="Guo B."/>
            <person name="Mustafa N.S."/>
            <person name="Li S."/>
            <person name="Yun Q."/>
            <person name="Keller S.R."/>
            <person name="Mao J."/>
            <person name="Zhang R."/>
            <person name="Strauss S.H."/>
        </authorList>
    </citation>
    <scope>NUCLEOTIDE SEQUENCE</scope>
    <source>
        <strain evidence="1">GM15</strain>
        <tissue evidence="1">Leaf</tissue>
    </source>
</reference>
<name>A0A8X7Z6T4_POPTO</name>
<accession>A0A8X7Z6T4</accession>
<protein>
    <submittedName>
        <fullName evidence="1">Uncharacterized protein</fullName>
    </submittedName>
</protein>
<dbReference type="OrthoDB" id="2435408at2759"/>
<proteinExistence type="predicted"/>
<evidence type="ECO:0000313" key="2">
    <source>
        <dbReference type="Proteomes" id="UP000886885"/>
    </source>
</evidence>
<gene>
    <name evidence="1" type="ORF">POTOM_029378</name>
</gene>